<feature type="region of interest" description="Disordered" evidence="1">
    <location>
        <begin position="630"/>
        <end position="650"/>
    </location>
</feature>
<feature type="region of interest" description="Disordered" evidence="1">
    <location>
        <begin position="137"/>
        <end position="170"/>
    </location>
</feature>
<feature type="compositionally biased region" description="Pro residues" evidence="1">
    <location>
        <begin position="21"/>
        <end position="40"/>
    </location>
</feature>
<dbReference type="KEGG" id="rsz:108835851"/>
<dbReference type="OrthoDB" id="611935at2759"/>
<name>A0A9W3CZ15_RAPSA</name>
<gene>
    <name evidence="3" type="primary">LOC108835851</name>
</gene>
<proteinExistence type="predicted"/>
<dbReference type="Proteomes" id="UP000504610">
    <property type="component" value="Chromosome 2"/>
</dbReference>
<organism evidence="2 3">
    <name type="scientific">Raphanus sativus</name>
    <name type="common">Radish</name>
    <name type="synonym">Raphanus raphanistrum var. sativus</name>
    <dbReference type="NCBI Taxonomy" id="3726"/>
    <lineage>
        <taxon>Eukaryota</taxon>
        <taxon>Viridiplantae</taxon>
        <taxon>Streptophyta</taxon>
        <taxon>Embryophyta</taxon>
        <taxon>Tracheophyta</taxon>
        <taxon>Spermatophyta</taxon>
        <taxon>Magnoliopsida</taxon>
        <taxon>eudicotyledons</taxon>
        <taxon>Gunneridae</taxon>
        <taxon>Pentapetalae</taxon>
        <taxon>rosids</taxon>
        <taxon>malvids</taxon>
        <taxon>Brassicales</taxon>
        <taxon>Brassicaceae</taxon>
        <taxon>Brassiceae</taxon>
        <taxon>Raphanus</taxon>
    </lineage>
</organism>
<dbReference type="PANTHER" id="PTHR34361:SF2">
    <property type="entry name" value="OS08G0157800 PROTEIN"/>
    <property type="match status" value="1"/>
</dbReference>
<dbReference type="AlphaFoldDB" id="A0A9W3CZ15"/>
<sequence>MADGFGYGGFSGAPYPFCLSSPPPPPPSASAPPFLAPPHPVYLTQGGFDPTTSHHRSPSDWSIYPSYVRPSLSQTPSSSLYVNNGSYGHRGEDSSYAYMLPPNPSSSSYDYVPLPTDYLLESQRLDNRMPYKFSVSPVQSSATLPSSSSESEPFYKPIPPSGHHHGHDKFESFNAVPDIVSTHAPQNIQSSLPSSSVEPVDFNVLVESTGLCNGTAGSTGSRSPRALHCASKSSEIRQGSSGVSSLYQTPKTFLADSENGASETSLKNAIDDLNCDDHRSWNHFMEGPSAPTMFTVESAAVKADNGNASDGCANQPSEDVQVCNLQKHMFDNKTSSLTDKGIKGCSKSNADVVSTGRLPERHLCDQGSLTSPASCPRVTSLVNAMHHLSEVLVYECFNNGSWMNPEQLENLDKVVENLTKCLTKSTGDKTVAAEASIPTQAMHVSCPNVVDLDEASNVVAKDCGGVKVKPLNNFGLKEPADKDKNEDEMTQGIKNILVSNFPDGEENHPQTLLYKSLWLETEAALCSTTCMTRYHRIKNEIDNFKLQNGDMQEAFLNPQKPVSIRNNVEQEATESLIKQGSNSEKDIVTMSHGAPLSTRFNSDPVNAVLSLMSRSFMGGLEQVHHGNFKPDAATSGKIPDATQQESPAFTTEEKHNDVIDRFQILKQQETKRKFKSQNCSKTRIDDQEENPEANSEVANIGTRSQMSDVMDRFKILKRREAEQVQKSLNSLDTDSVSDKDMPRNKTQSCDHPWSESMMTVDGNSVKETCADTEEPFASGEGCESPTSDWEHVRKDN</sequence>
<dbReference type="RefSeq" id="XP_056856841.1">
    <property type="nucleotide sequence ID" value="XM_057000861.1"/>
</dbReference>
<feature type="region of interest" description="Disordered" evidence="1">
    <location>
        <begin position="723"/>
        <end position="796"/>
    </location>
</feature>
<reference evidence="2" key="1">
    <citation type="journal article" date="2019" name="Database">
        <title>The radish genome database (RadishGD): an integrated information resource for radish genomics.</title>
        <authorList>
            <person name="Yu H.J."/>
            <person name="Baek S."/>
            <person name="Lee Y.J."/>
            <person name="Cho A."/>
            <person name="Mun J.H."/>
        </authorList>
    </citation>
    <scope>NUCLEOTIDE SEQUENCE [LARGE SCALE GENOMIC DNA]</scope>
    <source>
        <strain evidence="2">cv. WK10039</strain>
    </source>
</reference>
<keyword evidence="2" id="KW-1185">Reference proteome</keyword>
<feature type="compositionally biased region" description="Low complexity" evidence="1">
    <location>
        <begin position="137"/>
        <end position="152"/>
    </location>
</feature>
<feature type="region of interest" description="Disordered" evidence="1">
    <location>
        <begin position="21"/>
        <end position="59"/>
    </location>
</feature>
<reference evidence="3" key="2">
    <citation type="submission" date="2025-08" db="UniProtKB">
        <authorList>
            <consortium name="RefSeq"/>
        </authorList>
    </citation>
    <scope>IDENTIFICATION</scope>
    <source>
        <tissue evidence="3">Leaf</tissue>
    </source>
</reference>
<evidence type="ECO:0000313" key="3">
    <source>
        <dbReference type="RefSeq" id="XP_056856841.1"/>
    </source>
</evidence>
<evidence type="ECO:0000313" key="2">
    <source>
        <dbReference type="Proteomes" id="UP000504610"/>
    </source>
</evidence>
<dbReference type="PANTHER" id="PTHR34361">
    <property type="entry name" value="OS08G0157800 PROTEIN"/>
    <property type="match status" value="1"/>
</dbReference>
<accession>A0A9W3CZ15</accession>
<protein>
    <submittedName>
        <fullName evidence="3">Uncharacterized protein LOC108835851</fullName>
    </submittedName>
</protein>
<evidence type="ECO:0000256" key="1">
    <source>
        <dbReference type="SAM" id="MobiDB-lite"/>
    </source>
</evidence>
<dbReference type="GeneID" id="108835851"/>
<feature type="region of interest" description="Disordered" evidence="1">
    <location>
        <begin position="676"/>
        <end position="696"/>
    </location>
</feature>
<feature type="compositionally biased region" description="Polar residues" evidence="1">
    <location>
        <begin position="724"/>
        <end position="734"/>
    </location>
</feature>